<keyword evidence="3" id="KW-0503">Monooxygenase</keyword>
<reference evidence="5" key="1">
    <citation type="submission" date="2018-05" db="EMBL/GenBank/DDBJ databases">
        <authorList>
            <person name="Lanie J.A."/>
            <person name="Ng W.-L."/>
            <person name="Kazmierczak K.M."/>
            <person name="Andrzejewski T.M."/>
            <person name="Davidsen T.M."/>
            <person name="Wayne K.J."/>
            <person name="Tettelin H."/>
            <person name="Glass J.I."/>
            <person name="Rusch D."/>
            <person name="Podicherti R."/>
            <person name="Tsui H.-C.T."/>
            <person name="Winkler M.E."/>
        </authorList>
    </citation>
    <scope>NUCLEOTIDE SEQUENCE</scope>
</reference>
<dbReference type="GO" id="GO:0004497">
    <property type="term" value="F:monooxygenase activity"/>
    <property type="evidence" value="ECO:0007669"/>
    <property type="project" value="UniProtKB-KW"/>
</dbReference>
<name>A0A382SBV8_9ZZZZ</name>
<organism evidence="5">
    <name type="scientific">marine metagenome</name>
    <dbReference type="NCBI Taxonomy" id="408172"/>
    <lineage>
        <taxon>unclassified sequences</taxon>
        <taxon>metagenomes</taxon>
        <taxon>ecological metagenomes</taxon>
    </lineage>
</organism>
<dbReference type="Pfam" id="PF00296">
    <property type="entry name" value="Bac_luciferase"/>
    <property type="match status" value="1"/>
</dbReference>
<feature type="non-terminal residue" evidence="5">
    <location>
        <position position="1"/>
    </location>
</feature>
<protein>
    <recommendedName>
        <fullName evidence="4">Luciferase-like domain-containing protein</fullName>
    </recommendedName>
</protein>
<dbReference type="PANTHER" id="PTHR30137:SF16">
    <property type="entry name" value="BLL0895 PROTEIN"/>
    <property type="match status" value="1"/>
</dbReference>
<keyword evidence="2" id="KW-0560">Oxidoreductase</keyword>
<proteinExistence type="predicted"/>
<evidence type="ECO:0000256" key="2">
    <source>
        <dbReference type="ARBA" id="ARBA00023002"/>
    </source>
</evidence>
<dbReference type="EMBL" id="UINC01127933">
    <property type="protein sequence ID" value="SVD07374.1"/>
    <property type="molecule type" value="Genomic_DNA"/>
</dbReference>
<dbReference type="AlphaFoldDB" id="A0A382SBV8"/>
<feature type="domain" description="Luciferase-like" evidence="4">
    <location>
        <begin position="3"/>
        <end position="222"/>
    </location>
</feature>
<dbReference type="InterPro" id="IPR050766">
    <property type="entry name" value="Bact_Lucif_Oxidored"/>
</dbReference>
<dbReference type="Gene3D" id="3.20.20.30">
    <property type="entry name" value="Luciferase-like domain"/>
    <property type="match status" value="1"/>
</dbReference>
<evidence type="ECO:0000313" key="5">
    <source>
        <dbReference type="EMBL" id="SVD07374.1"/>
    </source>
</evidence>
<evidence type="ECO:0000256" key="1">
    <source>
        <dbReference type="ARBA" id="ARBA00022630"/>
    </source>
</evidence>
<dbReference type="InterPro" id="IPR036661">
    <property type="entry name" value="Luciferase-like_sf"/>
</dbReference>
<accession>A0A382SBV8</accession>
<dbReference type="GO" id="GO:0016705">
    <property type="term" value="F:oxidoreductase activity, acting on paired donors, with incorporation or reduction of molecular oxygen"/>
    <property type="evidence" value="ECO:0007669"/>
    <property type="project" value="InterPro"/>
</dbReference>
<dbReference type="InterPro" id="IPR011251">
    <property type="entry name" value="Luciferase-like_dom"/>
</dbReference>
<gene>
    <name evidence="5" type="ORF">METZ01_LOCUS360228</name>
</gene>
<sequence>RSYIGIGSGGVTTDWKMFDVDGMAGQNREMAEESLEIMMKFWLSESEFEYEGKYWTVRRPSDEIEGNFTYHIKPYTKPYPQMAIAGLSPSSPTLELAGRKGFFPLSLCLGNTYLASHWEAVTKGAEEAGVVADRGNWRVGRDIYIADTDKEARDKIINGFIGDHYREYWLPLMAAYGATGALKHDPDVADSDVTVEYVVEHCMCVGNPETVEQKIADIVESSGGFGHLLVVSYDHLDDMNGLRESQTALKQEIMPKFE</sequence>
<dbReference type="SUPFAM" id="SSF51679">
    <property type="entry name" value="Bacterial luciferase-like"/>
    <property type="match status" value="1"/>
</dbReference>
<dbReference type="GO" id="GO:0005829">
    <property type="term" value="C:cytosol"/>
    <property type="evidence" value="ECO:0007669"/>
    <property type="project" value="TreeGrafter"/>
</dbReference>
<evidence type="ECO:0000259" key="4">
    <source>
        <dbReference type="Pfam" id="PF00296"/>
    </source>
</evidence>
<dbReference type="PANTHER" id="PTHR30137">
    <property type="entry name" value="LUCIFERASE-LIKE MONOOXYGENASE"/>
    <property type="match status" value="1"/>
</dbReference>
<evidence type="ECO:0000256" key="3">
    <source>
        <dbReference type="ARBA" id="ARBA00023033"/>
    </source>
</evidence>
<keyword evidence="1" id="KW-0285">Flavoprotein</keyword>